<protein>
    <submittedName>
        <fullName evidence="1">Uncharacterized protein</fullName>
    </submittedName>
</protein>
<name>A0ABD0U4D9_DENTH</name>
<accession>A0ABD0U4D9</accession>
<comment type="caution">
    <text evidence="1">The sequence shown here is derived from an EMBL/GenBank/DDBJ whole genome shotgun (WGS) entry which is preliminary data.</text>
</comment>
<dbReference type="AlphaFoldDB" id="A0ABD0U4D9"/>
<proteinExistence type="predicted"/>
<gene>
    <name evidence="1" type="ORF">M5K25_025631</name>
</gene>
<organism evidence="1 2">
    <name type="scientific">Dendrobium thyrsiflorum</name>
    <name type="common">Pinecone-like raceme dendrobium</name>
    <name type="synonym">Orchid</name>
    <dbReference type="NCBI Taxonomy" id="117978"/>
    <lineage>
        <taxon>Eukaryota</taxon>
        <taxon>Viridiplantae</taxon>
        <taxon>Streptophyta</taxon>
        <taxon>Embryophyta</taxon>
        <taxon>Tracheophyta</taxon>
        <taxon>Spermatophyta</taxon>
        <taxon>Magnoliopsida</taxon>
        <taxon>Liliopsida</taxon>
        <taxon>Asparagales</taxon>
        <taxon>Orchidaceae</taxon>
        <taxon>Epidendroideae</taxon>
        <taxon>Malaxideae</taxon>
        <taxon>Dendrobiinae</taxon>
        <taxon>Dendrobium</taxon>
    </lineage>
</organism>
<evidence type="ECO:0000313" key="2">
    <source>
        <dbReference type="Proteomes" id="UP001552299"/>
    </source>
</evidence>
<dbReference type="Proteomes" id="UP001552299">
    <property type="component" value="Unassembled WGS sequence"/>
</dbReference>
<evidence type="ECO:0000313" key="1">
    <source>
        <dbReference type="EMBL" id="KAL0907088.1"/>
    </source>
</evidence>
<sequence length="156" mass="18155">MIFIFNSPLILFSIPFESEINIFFTYQILKLLIPSKFSVLIDEDAHANAKTAYEKLKQPIQKQVKGENQRSETKEVLFPANKIKRNQTHHYWIHMCRKSSDNPIAFAIQSFSVEGDSNHLNTVYKHESNERKEINVGVVGGLAQKKWKKISFKHHK</sequence>
<keyword evidence="2" id="KW-1185">Reference proteome</keyword>
<dbReference type="EMBL" id="JANQDX010000018">
    <property type="protein sequence ID" value="KAL0907088.1"/>
    <property type="molecule type" value="Genomic_DNA"/>
</dbReference>
<reference evidence="1 2" key="1">
    <citation type="journal article" date="2024" name="Plant Biotechnol. J.">
        <title>Dendrobium thyrsiflorum genome and its molecular insights into genes involved in important horticultural traits.</title>
        <authorList>
            <person name="Chen B."/>
            <person name="Wang J.Y."/>
            <person name="Zheng P.J."/>
            <person name="Li K.L."/>
            <person name="Liang Y.M."/>
            <person name="Chen X.F."/>
            <person name="Zhang C."/>
            <person name="Zhao X."/>
            <person name="He X."/>
            <person name="Zhang G.Q."/>
            <person name="Liu Z.J."/>
            <person name="Xu Q."/>
        </authorList>
    </citation>
    <scope>NUCLEOTIDE SEQUENCE [LARGE SCALE GENOMIC DNA]</scope>
    <source>
        <strain evidence="1">GZMU011</strain>
    </source>
</reference>